<dbReference type="Proteomes" id="UP001266099">
    <property type="component" value="Unassembled WGS sequence"/>
</dbReference>
<keyword evidence="2" id="KW-0328">Glycosyltransferase</keyword>
<evidence type="ECO:0000313" key="6">
    <source>
        <dbReference type="Proteomes" id="UP001266099"/>
    </source>
</evidence>
<comment type="similarity">
    <text evidence="1">Belongs to the glycosyltransferase 2 family.</text>
</comment>
<dbReference type="PANTHER" id="PTHR43685:SF5">
    <property type="entry name" value="GLYCOSYLTRANSFERASE EPSE-RELATED"/>
    <property type="match status" value="1"/>
</dbReference>
<protein>
    <submittedName>
        <fullName evidence="5">Glycosyltransferase involved in cell wall biosynthesis</fullName>
    </submittedName>
</protein>
<dbReference type="InterPro" id="IPR001173">
    <property type="entry name" value="Glyco_trans_2-like"/>
</dbReference>
<evidence type="ECO:0000256" key="3">
    <source>
        <dbReference type="ARBA" id="ARBA00022679"/>
    </source>
</evidence>
<dbReference type="InterPro" id="IPR050834">
    <property type="entry name" value="Glycosyltransf_2"/>
</dbReference>
<dbReference type="Pfam" id="PF00535">
    <property type="entry name" value="Glycos_transf_2"/>
    <property type="match status" value="1"/>
</dbReference>
<evidence type="ECO:0000313" key="5">
    <source>
        <dbReference type="EMBL" id="MDR6938569.1"/>
    </source>
</evidence>
<dbReference type="InterPro" id="IPR029044">
    <property type="entry name" value="Nucleotide-diphossugar_trans"/>
</dbReference>
<dbReference type="PANTHER" id="PTHR43685">
    <property type="entry name" value="GLYCOSYLTRANSFERASE"/>
    <property type="match status" value="1"/>
</dbReference>
<evidence type="ECO:0000259" key="4">
    <source>
        <dbReference type="Pfam" id="PF00535"/>
    </source>
</evidence>
<dbReference type="SUPFAM" id="SSF53448">
    <property type="entry name" value="Nucleotide-diphospho-sugar transferases"/>
    <property type="match status" value="1"/>
</dbReference>
<evidence type="ECO:0000256" key="1">
    <source>
        <dbReference type="ARBA" id="ARBA00006739"/>
    </source>
</evidence>
<keyword evidence="6" id="KW-1185">Reference proteome</keyword>
<comment type="caution">
    <text evidence="5">The sequence shown here is derived from an EMBL/GenBank/DDBJ whole genome shotgun (WGS) entry which is preliminary data.</text>
</comment>
<dbReference type="EMBL" id="JAVDUJ010000001">
    <property type="protein sequence ID" value="MDR6938569.1"/>
    <property type="molecule type" value="Genomic_DNA"/>
</dbReference>
<accession>A0ABU1SZU6</accession>
<dbReference type="RefSeq" id="WP_309954497.1">
    <property type="nucleotide sequence ID" value="NZ_JAVDUJ010000001.1"/>
</dbReference>
<name>A0ABU1SZU6_9ACTO</name>
<evidence type="ECO:0000256" key="2">
    <source>
        <dbReference type="ARBA" id="ARBA00022676"/>
    </source>
</evidence>
<reference evidence="5 6" key="1">
    <citation type="submission" date="2023-07" db="EMBL/GenBank/DDBJ databases">
        <title>Sequencing the genomes of 1000 actinobacteria strains.</title>
        <authorList>
            <person name="Klenk H.-P."/>
        </authorList>
    </citation>
    <scope>NUCLEOTIDE SEQUENCE [LARGE SCALE GENOMIC DNA]</scope>
    <source>
        <strain evidence="5 6">DSM 15539</strain>
    </source>
</reference>
<dbReference type="Gene3D" id="3.90.550.10">
    <property type="entry name" value="Spore Coat Polysaccharide Biosynthesis Protein SpsA, Chain A"/>
    <property type="match status" value="1"/>
</dbReference>
<proteinExistence type="inferred from homology"/>
<sequence length="281" mass="31914">MTKFSVLLPVYIADKPEFFIRAIRSATIEQTLPPTQIVVVCDGPVHPDIQNFLRKASSDESTELIGKTQLTVIKTPQNRGLSHALNLGLAACKYDTVARADADDISLPNRFEKQIPYFKKGYDLVGSALTEFNIDESLPGLIRKMPQTASEIKKVARLRDPFNHPTVVYRASKVLACGGYEHVNHMEDYWLFARMIQMGVRCANIPESLVLYRVGDGAYCRRGGLTLFRSEYTLQRKLRSIGLTSNLDFFRNIAIRCGYRLIPSSLRKSIYQFIGRAKWFR</sequence>
<gene>
    <name evidence="5" type="ORF">J2S36_000112</name>
</gene>
<organism evidence="5 6">
    <name type="scientific">Arcanobacterium hippocoleae</name>
    <dbReference type="NCBI Taxonomy" id="149017"/>
    <lineage>
        <taxon>Bacteria</taxon>
        <taxon>Bacillati</taxon>
        <taxon>Actinomycetota</taxon>
        <taxon>Actinomycetes</taxon>
        <taxon>Actinomycetales</taxon>
        <taxon>Actinomycetaceae</taxon>
        <taxon>Arcanobacterium</taxon>
    </lineage>
</organism>
<feature type="domain" description="Glycosyltransferase 2-like" evidence="4">
    <location>
        <begin position="5"/>
        <end position="148"/>
    </location>
</feature>
<keyword evidence="3" id="KW-0808">Transferase</keyword>